<reference evidence="2" key="1">
    <citation type="journal article" date="2019" name="Int. J. Syst. Evol. Microbiol.">
        <title>The Global Catalogue of Microorganisms (GCM) 10K type strain sequencing project: providing services to taxonomists for standard genome sequencing and annotation.</title>
        <authorList>
            <consortium name="The Broad Institute Genomics Platform"/>
            <consortium name="The Broad Institute Genome Sequencing Center for Infectious Disease"/>
            <person name="Wu L."/>
            <person name="Ma J."/>
        </authorList>
    </citation>
    <scope>NUCLEOTIDE SEQUENCE [LARGE SCALE GENOMIC DNA]</scope>
    <source>
        <strain evidence="2">JCM 14969</strain>
    </source>
</reference>
<dbReference type="Proteomes" id="UP001500393">
    <property type="component" value="Unassembled WGS sequence"/>
</dbReference>
<evidence type="ECO:0000313" key="1">
    <source>
        <dbReference type="EMBL" id="GAA1564016.1"/>
    </source>
</evidence>
<proteinExistence type="predicted"/>
<dbReference type="SUPFAM" id="SSF54909">
    <property type="entry name" value="Dimeric alpha+beta barrel"/>
    <property type="match status" value="1"/>
</dbReference>
<gene>
    <name evidence="1" type="ORF">GCM10009789_16470</name>
</gene>
<accession>A0ABP4NM28</accession>
<evidence type="ECO:0000313" key="2">
    <source>
        <dbReference type="Proteomes" id="UP001500393"/>
    </source>
</evidence>
<dbReference type="InterPro" id="IPR011008">
    <property type="entry name" value="Dimeric_a/b-barrel"/>
</dbReference>
<dbReference type="RefSeq" id="WP_344211514.1">
    <property type="nucleotide sequence ID" value="NZ_BAAAOS010000017.1"/>
</dbReference>
<comment type="caution">
    <text evidence="1">The sequence shown here is derived from an EMBL/GenBank/DDBJ whole genome shotgun (WGS) entry which is preliminary data.</text>
</comment>
<protein>
    <recommendedName>
        <fullName evidence="3">Antibiotic biosynthesis monooxygenase</fullName>
    </recommendedName>
</protein>
<sequence>MFVQVIQGQVTDAGQAHAALDRWVEELAPNAPGWLGTTAGVTDDGRFIALARFESADAARQNSNQPAQDAWWREFSALLSGEATFHDSDDVVADLVGEPDSAGFVQVMQGQGSDPDRARELMSQDSGEWAEFRQDVIGSVVAQYGDGEYTMAMYFTSEAEAREGEKKEVPPELKAQMDELDALSTGTPTFFDLNQPWLYSRR</sequence>
<name>A0ABP4NM28_9ACTN</name>
<dbReference type="EMBL" id="BAAAOS010000017">
    <property type="protein sequence ID" value="GAA1564016.1"/>
    <property type="molecule type" value="Genomic_DNA"/>
</dbReference>
<keyword evidence="2" id="KW-1185">Reference proteome</keyword>
<evidence type="ECO:0008006" key="3">
    <source>
        <dbReference type="Google" id="ProtNLM"/>
    </source>
</evidence>
<organism evidence="1 2">
    <name type="scientific">Kribbella sancticallisti</name>
    <dbReference type="NCBI Taxonomy" id="460087"/>
    <lineage>
        <taxon>Bacteria</taxon>
        <taxon>Bacillati</taxon>
        <taxon>Actinomycetota</taxon>
        <taxon>Actinomycetes</taxon>
        <taxon>Propionibacteriales</taxon>
        <taxon>Kribbellaceae</taxon>
        <taxon>Kribbella</taxon>
    </lineage>
</organism>